<dbReference type="InterPro" id="IPR035896">
    <property type="entry name" value="AN1-like_Znf"/>
</dbReference>
<evidence type="ECO:0000313" key="7">
    <source>
        <dbReference type="EMBL" id="KAL3308874.1"/>
    </source>
</evidence>
<dbReference type="SUPFAM" id="SSF57716">
    <property type="entry name" value="Glucocorticoid receptor-like (DNA-binding domain)"/>
    <property type="match status" value="1"/>
</dbReference>
<dbReference type="PROSITE" id="PS51039">
    <property type="entry name" value="ZF_AN1"/>
    <property type="match status" value="1"/>
</dbReference>
<dbReference type="InterPro" id="IPR000058">
    <property type="entry name" value="Znf_AN1"/>
</dbReference>
<dbReference type="PANTHER" id="PTHR10634">
    <property type="entry name" value="AN1-TYPE ZINC FINGER PROTEIN"/>
    <property type="match status" value="1"/>
</dbReference>
<comment type="caution">
    <text evidence="7">The sequence shown here is derived from an EMBL/GenBank/DDBJ whole genome shotgun (WGS) entry which is preliminary data.</text>
</comment>
<evidence type="ECO:0000256" key="5">
    <source>
        <dbReference type="SAM" id="MobiDB-lite"/>
    </source>
</evidence>
<proteinExistence type="predicted"/>
<evidence type="ECO:0000259" key="6">
    <source>
        <dbReference type="PROSITE" id="PS51039"/>
    </source>
</evidence>
<dbReference type="Pfam" id="PF01428">
    <property type="entry name" value="zf-AN1"/>
    <property type="match status" value="1"/>
</dbReference>
<evidence type="ECO:0000256" key="2">
    <source>
        <dbReference type="ARBA" id="ARBA00022771"/>
    </source>
</evidence>
<organism evidence="7 8">
    <name type="scientific">Cichlidogyrus casuarinus</name>
    <dbReference type="NCBI Taxonomy" id="1844966"/>
    <lineage>
        <taxon>Eukaryota</taxon>
        <taxon>Metazoa</taxon>
        <taxon>Spiralia</taxon>
        <taxon>Lophotrochozoa</taxon>
        <taxon>Platyhelminthes</taxon>
        <taxon>Monogenea</taxon>
        <taxon>Monopisthocotylea</taxon>
        <taxon>Dactylogyridea</taxon>
        <taxon>Ancyrocephalidae</taxon>
        <taxon>Cichlidogyrus</taxon>
    </lineage>
</organism>
<dbReference type="Gene3D" id="4.10.1110.10">
    <property type="entry name" value="AN1-like Zinc finger"/>
    <property type="match status" value="1"/>
</dbReference>
<dbReference type="Gene3D" id="1.20.5.4770">
    <property type="match status" value="1"/>
</dbReference>
<dbReference type="GO" id="GO:0008270">
    <property type="term" value="F:zinc ion binding"/>
    <property type="evidence" value="ECO:0007669"/>
    <property type="project" value="UniProtKB-KW"/>
</dbReference>
<keyword evidence="1" id="KW-0479">Metal-binding</keyword>
<evidence type="ECO:0000256" key="4">
    <source>
        <dbReference type="PROSITE-ProRule" id="PRU00449"/>
    </source>
</evidence>
<evidence type="ECO:0000256" key="1">
    <source>
        <dbReference type="ARBA" id="ARBA00022723"/>
    </source>
</evidence>
<feature type="domain" description="AN1-type" evidence="6">
    <location>
        <begin position="87"/>
        <end position="133"/>
    </location>
</feature>
<dbReference type="EMBL" id="JBJKFK010004583">
    <property type="protein sequence ID" value="KAL3308874.1"/>
    <property type="molecule type" value="Genomic_DNA"/>
</dbReference>
<dbReference type="SMART" id="SM00154">
    <property type="entry name" value="ZnF_AN1"/>
    <property type="match status" value="1"/>
</dbReference>
<dbReference type="AlphaFoldDB" id="A0ABD2PNN1"/>
<reference evidence="7 8" key="1">
    <citation type="submission" date="2024-11" db="EMBL/GenBank/DDBJ databases">
        <title>Adaptive evolution of stress response genes in parasites aligns with host niche diversity.</title>
        <authorList>
            <person name="Hahn C."/>
            <person name="Resl P."/>
        </authorList>
    </citation>
    <scope>NUCLEOTIDE SEQUENCE [LARGE SCALE GENOMIC DNA]</scope>
    <source>
        <strain evidence="7">EGGRZ-B1_66</strain>
        <tissue evidence="7">Body</tissue>
    </source>
</reference>
<keyword evidence="8" id="KW-1185">Reference proteome</keyword>
<evidence type="ECO:0000256" key="3">
    <source>
        <dbReference type="ARBA" id="ARBA00022833"/>
    </source>
</evidence>
<sequence>MEDENQSTTPSLCQAQCGFYAGFDGYCSKCHQDMLKNVSDSQTQRKTPEPKVLPTLPVAAVDPTPETSASTAAPEPLPDADKEQHKPSAPAACWTCRRRLKLMPFDCQCGGQFCSEHRYTDKHNCPFDFQSAEKVQIARNNPQIVSSKVHKI</sequence>
<dbReference type="Proteomes" id="UP001626550">
    <property type="component" value="Unassembled WGS sequence"/>
</dbReference>
<protein>
    <submittedName>
        <fullName evidence="7">Candidapepsin-3</fullName>
    </submittedName>
</protein>
<keyword evidence="3" id="KW-0862">Zinc</keyword>
<feature type="region of interest" description="Disordered" evidence="5">
    <location>
        <begin position="38"/>
        <end position="87"/>
    </location>
</feature>
<gene>
    <name evidence="7" type="primary">SAP3</name>
    <name evidence="7" type="ORF">Ciccas_012589</name>
</gene>
<accession>A0ABD2PNN1</accession>
<dbReference type="InterPro" id="IPR050652">
    <property type="entry name" value="AN1_A20_ZnFinger"/>
</dbReference>
<name>A0ABD2PNN1_9PLAT</name>
<dbReference type="SUPFAM" id="SSF118310">
    <property type="entry name" value="AN1-like Zinc finger"/>
    <property type="match status" value="1"/>
</dbReference>
<evidence type="ECO:0000313" key="8">
    <source>
        <dbReference type="Proteomes" id="UP001626550"/>
    </source>
</evidence>
<keyword evidence="2 4" id="KW-0863">Zinc-finger</keyword>